<dbReference type="RefSeq" id="WP_285312359.1">
    <property type="nucleotide sequence ID" value="NZ_JASOIH010000543.1"/>
</dbReference>
<dbReference type="EMBL" id="JASOIH010000543">
    <property type="protein sequence ID" value="MDK6900797.1"/>
    <property type="molecule type" value="Genomic_DNA"/>
</dbReference>
<dbReference type="Proteomes" id="UP001230629">
    <property type="component" value="Unassembled WGS sequence"/>
</dbReference>
<feature type="non-terminal residue" evidence="1">
    <location>
        <position position="1"/>
    </location>
</feature>
<sequence>RPGLIDRERLADIAEDELNTNVAFSDISPWAVILQHGDPALLEPIQRGYAAVQDAGSQLVAGLLAEAPLGGTDDRWLDMCAG</sequence>
<feature type="non-terminal residue" evidence="1">
    <location>
        <position position="82"/>
    </location>
</feature>
<name>A0AAW6Y0W6_STRAG</name>
<protein>
    <submittedName>
        <fullName evidence="1">Uncharacterized protein</fullName>
    </submittedName>
</protein>
<proteinExistence type="predicted"/>
<dbReference type="AlphaFoldDB" id="A0AAW6Y0W6"/>
<organism evidence="1 2">
    <name type="scientific">Streptococcus agalactiae</name>
    <dbReference type="NCBI Taxonomy" id="1311"/>
    <lineage>
        <taxon>Bacteria</taxon>
        <taxon>Bacillati</taxon>
        <taxon>Bacillota</taxon>
        <taxon>Bacilli</taxon>
        <taxon>Lactobacillales</taxon>
        <taxon>Streptococcaceae</taxon>
        <taxon>Streptococcus</taxon>
    </lineage>
</organism>
<evidence type="ECO:0000313" key="1">
    <source>
        <dbReference type="EMBL" id="MDK6900797.1"/>
    </source>
</evidence>
<gene>
    <name evidence="1" type="ORF">QP229_12640</name>
</gene>
<evidence type="ECO:0000313" key="2">
    <source>
        <dbReference type="Proteomes" id="UP001230629"/>
    </source>
</evidence>
<reference evidence="1" key="1">
    <citation type="submission" date="2023-05" db="EMBL/GenBank/DDBJ databases">
        <title>Cataloging the Phylogenetic Diversity of Human Bladder Bacteria.</title>
        <authorList>
            <person name="Du J."/>
        </authorList>
    </citation>
    <scope>NUCLEOTIDE SEQUENCE</scope>
    <source>
        <strain evidence="1">UMB8703</strain>
    </source>
</reference>
<comment type="caution">
    <text evidence="1">The sequence shown here is derived from an EMBL/GenBank/DDBJ whole genome shotgun (WGS) entry which is preliminary data.</text>
</comment>
<accession>A0AAW6Y0W6</accession>